<dbReference type="SUPFAM" id="SSF52047">
    <property type="entry name" value="RNI-like"/>
    <property type="match status" value="1"/>
</dbReference>
<dbReference type="Proteomes" id="UP000009168">
    <property type="component" value="Unassembled WGS sequence"/>
</dbReference>
<dbReference type="RefSeq" id="XP_001011997.2">
    <property type="nucleotide sequence ID" value="XM_001011997.2"/>
</dbReference>
<dbReference type="InterPro" id="IPR032675">
    <property type="entry name" value="LRR_dom_sf"/>
</dbReference>
<protein>
    <submittedName>
        <fullName evidence="1">Kinase domain protein</fullName>
    </submittedName>
</protein>
<dbReference type="AlphaFoldDB" id="Q233S7"/>
<keyword evidence="1" id="KW-0808">Transferase</keyword>
<dbReference type="KEGG" id="tet:TTHERM_00807960"/>
<sequence length="352" mass="40596">MKTLNIKQIIKRKITDEESLSINLDELKDEQIDILVSKLAQFINLNSLELISNIKQMIILDKILQKMSQIKQLRVYLDSTYLFLSSQDYSQDKIETCFRKFSNLTDLDFNISFSELQPQNLKNLFDDLKQCHMLVSLKLNLRKQLSLNEQNIHDLGTLIGSLTNLQRLNVSLWDNNISRQCFTHLAQGIYQGGINLTNITFNLEFTFINDDILAELGIAFSKCSNLKSLSIDLKFNQIKSIGLSQFVHSLSKCLNLTQLELDFGWNKFRNLGAHHLTSKLNSLISLKYLYLSIMSCEIDNKGMLEISNRLRECTQLNLIKICILGNGDFAIKKEAKDFYNKLKHIPYLISIL</sequence>
<dbReference type="HOGENOM" id="CLU_1226963_0_0_1"/>
<gene>
    <name evidence="1" type="ORF">TTHERM_00807960</name>
</gene>
<evidence type="ECO:0000313" key="1">
    <source>
        <dbReference type="EMBL" id="EAR91752.2"/>
    </source>
</evidence>
<keyword evidence="1" id="KW-0418">Kinase</keyword>
<dbReference type="InParanoid" id="Q233S7"/>
<keyword evidence="2" id="KW-1185">Reference proteome</keyword>
<reference evidence="2" key="1">
    <citation type="journal article" date="2006" name="PLoS Biol.">
        <title>Macronuclear genome sequence of the ciliate Tetrahymena thermophila, a model eukaryote.</title>
        <authorList>
            <person name="Eisen J.A."/>
            <person name="Coyne R.S."/>
            <person name="Wu M."/>
            <person name="Wu D."/>
            <person name="Thiagarajan M."/>
            <person name="Wortman J.R."/>
            <person name="Badger J.H."/>
            <person name="Ren Q."/>
            <person name="Amedeo P."/>
            <person name="Jones K.M."/>
            <person name="Tallon L.J."/>
            <person name="Delcher A.L."/>
            <person name="Salzberg S.L."/>
            <person name="Silva J.C."/>
            <person name="Haas B.J."/>
            <person name="Majoros W.H."/>
            <person name="Farzad M."/>
            <person name="Carlton J.M."/>
            <person name="Smith R.K. Jr."/>
            <person name="Garg J."/>
            <person name="Pearlman R.E."/>
            <person name="Karrer K.M."/>
            <person name="Sun L."/>
            <person name="Manning G."/>
            <person name="Elde N.C."/>
            <person name="Turkewitz A.P."/>
            <person name="Asai D.J."/>
            <person name="Wilkes D.E."/>
            <person name="Wang Y."/>
            <person name="Cai H."/>
            <person name="Collins K."/>
            <person name="Stewart B.A."/>
            <person name="Lee S.R."/>
            <person name="Wilamowska K."/>
            <person name="Weinberg Z."/>
            <person name="Ruzzo W.L."/>
            <person name="Wloga D."/>
            <person name="Gaertig J."/>
            <person name="Frankel J."/>
            <person name="Tsao C.-C."/>
            <person name="Gorovsky M.A."/>
            <person name="Keeling P.J."/>
            <person name="Waller R.F."/>
            <person name="Patron N.J."/>
            <person name="Cherry J.M."/>
            <person name="Stover N.A."/>
            <person name="Krieger C.J."/>
            <person name="del Toro C."/>
            <person name="Ryder H.F."/>
            <person name="Williamson S.C."/>
            <person name="Barbeau R.A."/>
            <person name="Hamilton E.P."/>
            <person name="Orias E."/>
        </authorList>
    </citation>
    <scope>NUCLEOTIDE SEQUENCE [LARGE SCALE GENOMIC DNA]</scope>
    <source>
        <strain evidence="2">SB210</strain>
    </source>
</reference>
<dbReference type="GeneID" id="7829642"/>
<name>Q233S7_TETTS</name>
<evidence type="ECO:0000313" key="2">
    <source>
        <dbReference type="Proteomes" id="UP000009168"/>
    </source>
</evidence>
<dbReference type="GO" id="GO:0016301">
    <property type="term" value="F:kinase activity"/>
    <property type="evidence" value="ECO:0007669"/>
    <property type="project" value="UniProtKB-KW"/>
</dbReference>
<organism evidence="1 2">
    <name type="scientific">Tetrahymena thermophila (strain SB210)</name>
    <dbReference type="NCBI Taxonomy" id="312017"/>
    <lineage>
        <taxon>Eukaryota</taxon>
        <taxon>Sar</taxon>
        <taxon>Alveolata</taxon>
        <taxon>Ciliophora</taxon>
        <taxon>Intramacronucleata</taxon>
        <taxon>Oligohymenophorea</taxon>
        <taxon>Hymenostomatida</taxon>
        <taxon>Tetrahymenina</taxon>
        <taxon>Tetrahymenidae</taxon>
        <taxon>Tetrahymena</taxon>
    </lineage>
</organism>
<dbReference type="EMBL" id="GG662769">
    <property type="protein sequence ID" value="EAR91752.2"/>
    <property type="molecule type" value="Genomic_DNA"/>
</dbReference>
<proteinExistence type="predicted"/>
<dbReference type="Gene3D" id="3.80.10.10">
    <property type="entry name" value="Ribonuclease Inhibitor"/>
    <property type="match status" value="1"/>
</dbReference>
<accession>Q233S7</accession>